<dbReference type="Proteomes" id="UP001310594">
    <property type="component" value="Unassembled WGS sequence"/>
</dbReference>
<proteinExistence type="predicted"/>
<feature type="region of interest" description="Disordered" evidence="1">
    <location>
        <begin position="238"/>
        <end position="395"/>
    </location>
</feature>
<evidence type="ECO:0000256" key="1">
    <source>
        <dbReference type="SAM" id="MobiDB-lite"/>
    </source>
</evidence>
<sequence>MAHCGPLRLAIIHLLENIIRLTEYSVEWADLESEVLPAMFTRIIQSFDLDFLHRLAATVEDGIPPRTFLHIVAALATPGDVTDVAHSASLLGYTHSGFVFSNLRTTIEDPTSWEHDTGFICPYAIDQPPTQAVVVFKREEMVWKMVMVAPVPEQVCQAHLYEMVAVMKHCRRAKFPIELEPICLDDKAIEPYLFLSRGVHQLCANKNGGEHDLDIKCEMVKLATSGLCRVKQTAVALTPASTTHTPEPYPSTSASLNQDSQGDTFPQLRKRKAAVSNTPEPHPSTSASHDQDSQGDTFPQSRKRKAAISNLGEDTLAYPDSESEYAPDQDEDEQYESDPQYHTSACSDEEDRGDGTDDGYEDGDKDGDEDGYDRQLPRSILVPTTRKKKGREAHGLVGSTLPVKSKCGGAFHAPHLRKVEYPDRPRQRGDMTGARAAKSTYPRQVAARKRSQQRTADMRTTQIGTARRCVRCHVREMGSMCNQEAPCSRCVDSAKSTRKDRIEKSSRPCMPLGKANTKYSNCDRCKTHVAGRSCCGGFPCSACRGEGEEEVAAACKPNNAPYRKDLDARLAEDDREKRTLVQSAWVPGARQLISHNILVKQLNGHFAGSGKDFTDGTEFSNVICDNLEIPRESAFKQIQALGLKDGTSIVMGRRKSDAVTESAYMFQERSVMGEAFDQLDLEFAYVLGVAAGLRLESIRVRVFRVACKSRWFPAPPKMRSDLDIGRALTAMGKGFDSPNAKNASKATEVMENLITPTGADVLGRYEAFLEWLGSWQHDFIMILWVAKGTVRAAPDMTAMGTDFYVVIRSQ</sequence>
<gene>
    <name evidence="2" type="ORF">LTR97_007524</name>
</gene>
<comment type="caution">
    <text evidence="2">The sequence shown here is derived from an EMBL/GenBank/DDBJ whole genome shotgun (WGS) entry which is preliminary data.</text>
</comment>
<dbReference type="EMBL" id="JAVRQU010000011">
    <property type="protein sequence ID" value="KAK5697386.1"/>
    <property type="molecule type" value="Genomic_DNA"/>
</dbReference>
<name>A0AAN7ZMU9_9PEZI</name>
<protein>
    <submittedName>
        <fullName evidence="2">Uncharacterized protein</fullName>
    </submittedName>
</protein>
<feature type="compositionally biased region" description="Acidic residues" evidence="1">
    <location>
        <begin position="347"/>
        <end position="371"/>
    </location>
</feature>
<feature type="compositionally biased region" description="Acidic residues" evidence="1">
    <location>
        <begin position="321"/>
        <end position="336"/>
    </location>
</feature>
<organism evidence="2 3">
    <name type="scientific">Elasticomyces elasticus</name>
    <dbReference type="NCBI Taxonomy" id="574655"/>
    <lineage>
        <taxon>Eukaryota</taxon>
        <taxon>Fungi</taxon>
        <taxon>Dikarya</taxon>
        <taxon>Ascomycota</taxon>
        <taxon>Pezizomycotina</taxon>
        <taxon>Dothideomycetes</taxon>
        <taxon>Dothideomycetidae</taxon>
        <taxon>Mycosphaerellales</taxon>
        <taxon>Teratosphaeriaceae</taxon>
        <taxon>Elasticomyces</taxon>
    </lineage>
</organism>
<dbReference type="AlphaFoldDB" id="A0AAN7ZMU9"/>
<feature type="compositionally biased region" description="Polar residues" evidence="1">
    <location>
        <begin position="275"/>
        <end position="300"/>
    </location>
</feature>
<reference evidence="2" key="1">
    <citation type="submission" date="2023-08" db="EMBL/GenBank/DDBJ databases">
        <title>Black Yeasts Isolated from many extreme environments.</title>
        <authorList>
            <person name="Coleine C."/>
            <person name="Stajich J.E."/>
            <person name="Selbmann L."/>
        </authorList>
    </citation>
    <scope>NUCLEOTIDE SEQUENCE</scope>
    <source>
        <strain evidence="2">CCFEE 5810</strain>
    </source>
</reference>
<feature type="region of interest" description="Disordered" evidence="1">
    <location>
        <begin position="423"/>
        <end position="459"/>
    </location>
</feature>
<accession>A0AAN7ZMU9</accession>
<evidence type="ECO:0000313" key="3">
    <source>
        <dbReference type="Proteomes" id="UP001310594"/>
    </source>
</evidence>
<feature type="compositionally biased region" description="Polar residues" evidence="1">
    <location>
        <begin position="239"/>
        <end position="264"/>
    </location>
</feature>
<evidence type="ECO:0000313" key="2">
    <source>
        <dbReference type="EMBL" id="KAK5697386.1"/>
    </source>
</evidence>